<dbReference type="Pfam" id="PF02156">
    <property type="entry name" value="Glyco_hydro_26"/>
    <property type="match status" value="1"/>
</dbReference>
<reference evidence="8" key="1">
    <citation type="journal article" date="2019" name="Int. J. Syst. Evol. Microbiol.">
        <title>The Global Catalogue of Microorganisms (GCM) 10K type strain sequencing project: providing services to taxonomists for standard genome sequencing and annotation.</title>
        <authorList>
            <consortium name="The Broad Institute Genomics Platform"/>
            <consortium name="The Broad Institute Genome Sequencing Center for Infectious Disease"/>
            <person name="Wu L."/>
            <person name="Ma J."/>
        </authorList>
    </citation>
    <scope>NUCLEOTIDE SEQUENCE [LARGE SCALE GENOMIC DNA]</scope>
    <source>
        <strain evidence="8">JCM 12165</strain>
    </source>
</reference>
<feature type="signal peptide" evidence="5">
    <location>
        <begin position="1"/>
        <end position="19"/>
    </location>
</feature>
<dbReference type="InterPro" id="IPR022790">
    <property type="entry name" value="GH26_dom"/>
</dbReference>
<dbReference type="Gene3D" id="3.20.20.80">
    <property type="entry name" value="Glycosidases"/>
    <property type="match status" value="1"/>
</dbReference>
<keyword evidence="3 4" id="KW-0326">Glycosidase</keyword>
<accession>A0ABW4FY07</accession>
<dbReference type="PANTHER" id="PTHR40079">
    <property type="entry name" value="MANNAN ENDO-1,4-BETA-MANNOSIDASE E-RELATED"/>
    <property type="match status" value="1"/>
</dbReference>
<gene>
    <name evidence="7" type="ORF">ACFSCY_38020</name>
</gene>
<evidence type="ECO:0000256" key="5">
    <source>
        <dbReference type="SAM" id="SignalP"/>
    </source>
</evidence>
<evidence type="ECO:0000313" key="8">
    <source>
        <dbReference type="Proteomes" id="UP001597145"/>
    </source>
</evidence>
<dbReference type="GO" id="GO:0016787">
    <property type="term" value="F:hydrolase activity"/>
    <property type="evidence" value="ECO:0007669"/>
    <property type="project" value="UniProtKB-KW"/>
</dbReference>
<evidence type="ECO:0000259" key="6">
    <source>
        <dbReference type="PROSITE" id="PS51764"/>
    </source>
</evidence>
<keyword evidence="5" id="KW-0732">Signal</keyword>
<comment type="similarity">
    <text evidence="1 4">Belongs to the glycosyl hydrolase 26 family.</text>
</comment>
<dbReference type="SUPFAM" id="SSF51445">
    <property type="entry name" value="(Trans)glycosidases"/>
    <property type="match status" value="1"/>
</dbReference>
<dbReference type="Proteomes" id="UP001597145">
    <property type="component" value="Unassembled WGS sequence"/>
</dbReference>
<dbReference type="PROSITE" id="PS51764">
    <property type="entry name" value="GH26"/>
    <property type="match status" value="1"/>
</dbReference>
<dbReference type="InterPro" id="IPR000805">
    <property type="entry name" value="Glyco_hydro_26"/>
</dbReference>
<dbReference type="PANTHER" id="PTHR40079:SF4">
    <property type="entry name" value="GH26 DOMAIN-CONTAINING PROTEIN-RELATED"/>
    <property type="match status" value="1"/>
</dbReference>
<proteinExistence type="inferred from homology"/>
<sequence length="341" mass="37907">MVTAARKRAVLLLTVMALAIGLGGCGRESGPAVEVAAPGVEAPSRVFGVATDPWHVDEWTAAVGVQPTMVMEFEAWSRNRTIDNHFAELRRQGVKTFMLTWEPWQTVSAVKGKAAQYAEQPEFSNAAIAAGKKDDYIRSWAKSIAASGLIVYVRFAHEMNGDWYPWSRDPAGYVAAWRHLVDIFRADGATNARFVFSVNPSVFEPAGPWVENLRKYWPGDDYVDLLGSTMISFGARKDYPVQEFVSRFELARSIFHKKLIITEFNTAAEGRVKWLADLRTWLDITGKDWVEGIVLSQAESRGAAQLGSQVGDLSWNVMDDPETQPVIRGILQDFERSGTSS</sequence>
<dbReference type="InterPro" id="IPR017853">
    <property type="entry name" value="GH"/>
</dbReference>
<dbReference type="RefSeq" id="WP_343987387.1">
    <property type="nucleotide sequence ID" value="NZ_BAAAJG010000028.1"/>
</dbReference>
<evidence type="ECO:0000256" key="1">
    <source>
        <dbReference type="ARBA" id="ARBA00007754"/>
    </source>
</evidence>
<comment type="caution">
    <text evidence="7">The sequence shown here is derived from an EMBL/GenBank/DDBJ whole genome shotgun (WGS) entry which is preliminary data.</text>
</comment>
<feature type="active site" description="Nucleophile" evidence="4">
    <location>
        <position position="263"/>
    </location>
</feature>
<evidence type="ECO:0000313" key="7">
    <source>
        <dbReference type="EMBL" id="MFD1535220.1"/>
    </source>
</evidence>
<protein>
    <submittedName>
        <fullName evidence="7">Glycoside hydrolase family 26 protein</fullName>
    </submittedName>
</protein>
<feature type="domain" description="GH26" evidence="6">
    <location>
        <begin position="13"/>
        <end position="320"/>
    </location>
</feature>
<evidence type="ECO:0000256" key="4">
    <source>
        <dbReference type="PROSITE-ProRule" id="PRU01100"/>
    </source>
</evidence>
<feature type="chain" id="PRO_5046322525" evidence="5">
    <location>
        <begin position="20"/>
        <end position="341"/>
    </location>
</feature>
<keyword evidence="8" id="KW-1185">Reference proteome</keyword>
<feature type="active site" description="Proton donor" evidence="4">
    <location>
        <position position="158"/>
    </location>
</feature>
<dbReference type="PROSITE" id="PS51257">
    <property type="entry name" value="PROKAR_LIPOPROTEIN"/>
    <property type="match status" value="1"/>
</dbReference>
<dbReference type="EMBL" id="JBHUCP010000051">
    <property type="protein sequence ID" value="MFD1535220.1"/>
    <property type="molecule type" value="Genomic_DNA"/>
</dbReference>
<evidence type="ECO:0000256" key="3">
    <source>
        <dbReference type="ARBA" id="ARBA00023295"/>
    </source>
</evidence>
<name>A0ABW4FY07_9PSEU</name>
<evidence type="ECO:0000256" key="2">
    <source>
        <dbReference type="ARBA" id="ARBA00022801"/>
    </source>
</evidence>
<keyword evidence="2 4" id="KW-0378">Hydrolase</keyword>
<organism evidence="7 8">
    <name type="scientific">Pseudonocardia aurantiaca</name>
    <dbReference type="NCBI Taxonomy" id="75290"/>
    <lineage>
        <taxon>Bacteria</taxon>
        <taxon>Bacillati</taxon>
        <taxon>Actinomycetota</taxon>
        <taxon>Actinomycetes</taxon>
        <taxon>Pseudonocardiales</taxon>
        <taxon>Pseudonocardiaceae</taxon>
        <taxon>Pseudonocardia</taxon>
    </lineage>
</organism>